<dbReference type="Proteomes" id="UP000800094">
    <property type="component" value="Unassembled WGS sequence"/>
</dbReference>
<feature type="region of interest" description="Disordered" evidence="1">
    <location>
        <begin position="333"/>
        <end position="352"/>
    </location>
</feature>
<feature type="transmembrane region" description="Helical" evidence="2">
    <location>
        <begin position="12"/>
        <end position="38"/>
    </location>
</feature>
<dbReference type="AlphaFoldDB" id="A0A6A6I7A0"/>
<reference evidence="3" key="1">
    <citation type="journal article" date="2020" name="Stud. Mycol.">
        <title>101 Dothideomycetes genomes: a test case for predicting lifestyles and emergence of pathogens.</title>
        <authorList>
            <person name="Haridas S."/>
            <person name="Albert R."/>
            <person name="Binder M."/>
            <person name="Bloem J."/>
            <person name="Labutti K."/>
            <person name="Salamov A."/>
            <person name="Andreopoulos B."/>
            <person name="Baker S."/>
            <person name="Barry K."/>
            <person name="Bills G."/>
            <person name="Bluhm B."/>
            <person name="Cannon C."/>
            <person name="Castanera R."/>
            <person name="Culley D."/>
            <person name="Daum C."/>
            <person name="Ezra D."/>
            <person name="Gonzalez J."/>
            <person name="Henrissat B."/>
            <person name="Kuo A."/>
            <person name="Liang C."/>
            <person name="Lipzen A."/>
            <person name="Lutzoni F."/>
            <person name="Magnuson J."/>
            <person name="Mondo S."/>
            <person name="Nolan M."/>
            <person name="Ohm R."/>
            <person name="Pangilinan J."/>
            <person name="Park H.-J."/>
            <person name="Ramirez L."/>
            <person name="Alfaro M."/>
            <person name="Sun H."/>
            <person name="Tritt A."/>
            <person name="Yoshinaga Y."/>
            <person name="Zwiers L.-H."/>
            <person name="Turgeon B."/>
            <person name="Goodwin S."/>
            <person name="Spatafora J."/>
            <person name="Crous P."/>
            <person name="Grigoriev I."/>
        </authorList>
    </citation>
    <scope>NUCLEOTIDE SEQUENCE</scope>
    <source>
        <strain evidence="3">CBS 122368</strain>
    </source>
</reference>
<protein>
    <submittedName>
        <fullName evidence="3">Uncharacterized protein</fullName>
    </submittedName>
</protein>
<feature type="transmembrane region" description="Helical" evidence="2">
    <location>
        <begin position="92"/>
        <end position="113"/>
    </location>
</feature>
<organism evidence="3 4">
    <name type="scientific">Trematosphaeria pertusa</name>
    <dbReference type="NCBI Taxonomy" id="390896"/>
    <lineage>
        <taxon>Eukaryota</taxon>
        <taxon>Fungi</taxon>
        <taxon>Dikarya</taxon>
        <taxon>Ascomycota</taxon>
        <taxon>Pezizomycotina</taxon>
        <taxon>Dothideomycetes</taxon>
        <taxon>Pleosporomycetidae</taxon>
        <taxon>Pleosporales</taxon>
        <taxon>Massarineae</taxon>
        <taxon>Trematosphaeriaceae</taxon>
        <taxon>Trematosphaeria</taxon>
    </lineage>
</organism>
<evidence type="ECO:0000256" key="1">
    <source>
        <dbReference type="SAM" id="MobiDB-lite"/>
    </source>
</evidence>
<dbReference type="EMBL" id="ML987199">
    <property type="protein sequence ID" value="KAF2246207.1"/>
    <property type="molecule type" value="Genomic_DNA"/>
</dbReference>
<feature type="compositionally biased region" description="Polar residues" evidence="1">
    <location>
        <begin position="565"/>
        <end position="578"/>
    </location>
</feature>
<feature type="compositionally biased region" description="Low complexity" evidence="1">
    <location>
        <begin position="191"/>
        <end position="204"/>
    </location>
</feature>
<feature type="region of interest" description="Disordered" evidence="1">
    <location>
        <begin position="425"/>
        <end position="486"/>
    </location>
</feature>
<keyword evidence="2" id="KW-0472">Membrane</keyword>
<feature type="region of interest" description="Disordered" evidence="1">
    <location>
        <begin position="366"/>
        <end position="412"/>
    </location>
</feature>
<keyword evidence="4" id="KW-1185">Reference proteome</keyword>
<feature type="transmembrane region" description="Helical" evidence="2">
    <location>
        <begin position="142"/>
        <end position="164"/>
    </location>
</feature>
<sequence>NTKIPRRQLTLVAITVLLNVLLWSSLICLITTVFQIASEPDDTTNIPSEVFTLTSALVTIAYIVLHTIFSLKQRIWKHQRRHPSMVKKASYVAIRLAVTLCVLWLLTSGWNMILVARRPVCLPKAPGLKGWESGTPCRVGRAGIAFAMIALMASCTLFGMLSIVRRPFEAHLLKHGYRPPPANPRLTPGVSRRASPSRSASIASEKYQGGRVSASTHRSTPSNTSNTDVETWDLNSASPPSTIHAPSPIRSIGLGIFTSHAQPPPLPPAFIIPPRAPSVESPPPVFYPSASNQHLPPPPRMSALIAPSGFVPLSVPAQYSASAWRAVHPPAPSPLGPASSRSHPHLRDANSGYSFSYRSRYSRSSVSLTRPHRLSSTTPVGSVAWSTRSGSTGPDEGRGSPSSGSGGSRRRASANEIAYAILNGTHIPGTEPPKPRNMGHVRTASAPDATTGAQQAGRKWRSWKPQLETPQLEKAQSASQEESNEAVPAKIFKLVRSSSAELLSKFSPDSSPDDDKVNLRKELEKELDDIRLSIEKILPFRKYRSASPLRHSDIPAGAANVARAASTTVSRTPQNANMQPKHGGGGGSADASAGAQMPAAQARRMTFDELKNKPLPKIAAL</sequence>
<gene>
    <name evidence="3" type="ORF">BU26DRAFT_405721</name>
</gene>
<evidence type="ECO:0000313" key="4">
    <source>
        <dbReference type="Proteomes" id="UP000800094"/>
    </source>
</evidence>
<evidence type="ECO:0000313" key="3">
    <source>
        <dbReference type="EMBL" id="KAF2246207.1"/>
    </source>
</evidence>
<feature type="non-terminal residue" evidence="3">
    <location>
        <position position="621"/>
    </location>
</feature>
<evidence type="ECO:0000256" key="2">
    <source>
        <dbReference type="SAM" id="Phobius"/>
    </source>
</evidence>
<dbReference type="RefSeq" id="XP_033681211.1">
    <property type="nucleotide sequence ID" value="XM_033822858.1"/>
</dbReference>
<feature type="compositionally biased region" description="Low complexity" evidence="1">
    <location>
        <begin position="589"/>
        <end position="604"/>
    </location>
</feature>
<feature type="compositionally biased region" description="Polar residues" evidence="1">
    <location>
        <begin position="374"/>
        <end position="392"/>
    </location>
</feature>
<feature type="region of interest" description="Disordered" evidence="1">
    <location>
        <begin position="564"/>
        <end position="621"/>
    </location>
</feature>
<dbReference type="GeneID" id="54576188"/>
<name>A0A6A6I7A0_9PLEO</name>
<feature type="non-terminal residue" evidence="3">
    <location>
        <position position="1"/>
    </location>
</feature>
<proteinExistence type="predicted"/>
<feature type="region of interest" description="Disordered" evidence="1">
    <location>
        <begin position="179"/>
        <end position="245"/>
    </location>
</feature>
<dbReference type="OrthoDB" id="3944567at2759"/>
<feature type="compositionally biased region" description="Polar residues" evidence="1">
    <location>
        <begin position="213"/>
        <end position="241"/>
    </location>
</feature>
<feature type="transmembrane region" description="Helical" evidence="2">
    <location>
        <begin position="50"/>
        <end position="71"/>
    </location>
</feature>
<keyword evidence="2" id="KW-1133">Transmembrane helix</keyword>
<keyword evidence="2" id="KW-0812">Transmembrane</keyword>
<accession>A0A6A6I7A0</accession>